<evidence type="ECO:0000256" key="5">
    <source>
        <dbReference type="ARBA" id="ARBA00023157"/>
    </source>
</evidence>
<dbReference type="InterPro" id="IPR019479">
    <property type="entry name" value="Peroxiredoxin_C"/>
</dbReference>
<dbReference type="GO" id="GO:0033554">
    <property type="term" value="P:cellular response to stress"/>
    <property type="evidence" value="ECO:0007669"/>
    <property type="project" value="TreeGrafter"/>
</dbReference>
<keyword evidence="3 9" id="KW-0049">Antioxidant</keyword>
<dbReference type="GO" id="GO:0042744">
    <property type="term" value="P:hydrogen peroxide catabolic process"/>
    <property type="evidence" value="ECO:0007669"/>
    <property type="project" value="TreeGrafter"/>
</dbReference>
<keyword evidence="6 9" id="KW-0676">Redox-active center</keyword>
<keyword evidence="4 9" id="KW-0560">Oxidoreductase</keyword>
<protein>
    <recommendedName>
        <fullName evidence="9">Peroxiredoxin</fullName>
        <ecNumber evidence="9">1.11.1.24</ecNumber>
    </recommendedName>
</protein>
<comment type="similarity">
    <text evidence="1">Belongs to the peroxiredoxin family. AhpC/Prx1 subfamily.</text>
</comment>
<dbReference type="GO" id="GO:0008379">
    <property type="term" value="F:thioredoxin peroxidase activity"/>
    <property type="evidence" value="ECO:0007669"/>
    <property type="project" value="TreeGrafter"/>
</dbReference>
<keyword evidence="5" id="KW-1015">Disulfide bond</keyword>
<evidence type="ECO:0000256" key="6">
    <source>
        <dbReference type="ARBA" id="ARBA00023284"/>
    </source>
</evidence>
<comment type="function">
    <text evidence="7">Thiol-specific peroxidase that catalyzes the reduction of hydrogen peroxide and organic hydroperoxides to water and alcohols, respectively. Plays a role in cell protection against oxidative stress by detoxifying peroxides. May be an antioxidant enzyme particularly in the developing shoot and photosynthesizing leaf.</text>
</comment>
<evidence type="ECO:0000313" key="12">
    <source>
        <dbReference type="EMBL" id="CAE0507390.1"/>
    </source>
</evidence>
<dbReference type="SUPFAM" id="SSF52833">
    <property type="entry name" value="Thioredoxin-like"/>
    <property type="match status" value="1"/>
</dbReference>
<gene>
    <name evidence="12" type="ORF">DTER00134_LOCUS22467</name>
</gene>
<name>A0A7S3RAJ3_DUNTE</name>
<dbReference type="EC" id="1.11.1.24" evidence="9"/>
<dbReference type="InterPro" id="IPR013766">
    <property type="entry name" value="Thioredoxin_domain"/>
</dbReference>
<dbReference type="Gene3D" id="3.40.30.10">
    <property type="entry name" value="Glutaredoxin"/>
    <property type="match status" value="1"/>
</dbReference>
<dbReference type="Pfam" id="PF00578">
    <property type="entry name" value="AhpC-TSA"/>
    <property type="match status" value="1"/>
</dbReference>
<dbReference type="PROSITE" id="PS51352">
    <property type="entry name" value="THIOREDOXIN_2"/>
    <property type="match status" value="1"/>
</dbReference>
<dbReference type="PIRSF" id="PIRSF000239">
    <property type="entry name" value="AHPC"/>
    <property type="match status" value="1"/>
</dbReference>
<dbReference type="InterPro" id="IPR036249">
    <property type="entry name" value="Thioredoxin-like_sf"/>
</dbReference>
<comment type="catalytic activity">
    <reaction evidence="8 9">
        <text>a hydroperoxide + [thioredoxin]-dithiol = an alcohol + [thioredoxin]-disulfide + H2O</text>
        <dbReference type="Rhea" id="RHEA:62620"/>
        <dbReference type="Rhea" id="RHEA-COMP:10698"/>
        <dbReference type="Rhea" id="RHEA-COMP:10700"/>
        <dbReference type="ChEBI" id="CHEBI:15377"/>
        <dbReference type="ChEBI" id="CHEBI:29950"/>
        <dbReference type="ChEBI" id="CHEBI:30879"/>
        <dbReference type="ChEBI" id="CHEBI:35924"/>
        <dbReference type="ChEBI" id="CHEBI:50058"/>
        <dbReference type="EC" id="1.11.1.24"/>
    </reaction>
</comment>
<evidence type="ECO:0000256" key="3">
    <source>
        <dbReference type="ARBA" id="ARBA00022862"/>
    </source>
</evidence>
<keyword evidence="2 9" id="KW-0575">Peroxidase</keyword>
<dbReference type="Pfam" id="PF10417">
    <property type="entry name" value="1-cysPrx_C"/>
    <property type="match status" value="1"/>
</dbReference>
<dbReference type="GO" id="GO:0006979">
    <property type="term" value="P:response to oxidative stress"/>
    <property type="evidence" value="ECO:0007669"/>
    <property type="project" value="TreeGrafter"/>
</dbReference>
<dbReference type="InterPro" id="IPR050217">
    <property type="entry name" value="Peroxiredoxin"/>
</dbReference>
<dbReference type="GO" id="GO:0045454">
    <property type="term" value="P:cell redox homeostasis"/>
    <property type="evidence" value="ECO:0007669"/>
    <property type="project" value="TreeGrafter"/>
</dbReference>
<dbReference type="GO" id="GO:0005829">
    <property type="term" value="C:cytosol"/>
    <property type="evidence" value="ECO:0007669"/>
    <property type="project" value="TreeGrafter"/>
</dbReference>
<dbReference type="PANTHER" id="PTHR10681">
    <property type="entry name" value="THIOREDOXIN PEROXIDASE"/>
    <property type="match status" value="1"/>
</dbReference>
<dbReference type="InterPro" id="IPR000866">
    <property type="entry name" value="AhpC/TSA"/>
</dbReference>
<evidence type="ECO:0000259" key="11">
    <source>
        <dbReference type="PROSITE" id="PS51352"/>
    </source>
</evidence>
<evidence type="ECO:0000256" key="9">
    <source>
        <dbReference type="PIRNR" id="PIRNR000239"/>
    </source>
</evidence>
<evidence type="ECO:0000256" key="4">
    <source>
        <dbReference type="ARBA" id="ARBA00023002"/>
    </source>
</evidence>
<evidence type="ECO:0000256" key="7">
    <source>
        <dbReference type="ARBA" id="ARBA00045169"/>
    </source>
</evidence>
<evidence type="ECO:0000256" key="10">
    <source>
        <dbReference type="PIRSR" id="PIRSR000239-1"/>
    </source>
</evidence>
<organism evidence="12">
    <name type="scientific">Dunaliella tertiolecta</name>
    <name type="common">Green alga</name>
    <dbReference type="NCBI Taxonomy" id="3047"/>
    <lineage>
        <taxon>Eukaryota</taxon>
        <taxon>Viridiplantae</taxon>
        <taxon>Chlorophyta</taxon>
        <taxon>core chlorophytes</taxon>
        <taxon>Chlorophyceae</taxon>
        <taxon>CS clade</taxon>
        <taxon>Chlamydomonadales</taxon>
        <taxon>Dunaliellaceae</taxon>
        <taxon>Dunaliella</taxon>
    </lineage>
</organism>
<dbReference type="EMBL" id="HBIP01037134">
    <property type="protein sequence ID" value="CAE0507390.1"/>
    <property type="molecule type" value="Transcribed_RNA"/>
</dbReference>
<accession>A0A7S3RAJ3</accession>
<evidence type="ECO:0000256" key="2">
    <source>
        <dbReference type="ARBA" id="ARBA00022559"/>
    </source>
</evidence>
<evidence type="ECO:0000256" key="1">
    <source>
        <dbReference type="ARBA" id="ARBA00009796"/>
    </source>
</evidence>
<evidence type="ECO:0000256" key="8">
    <source>
        <dbReference type="ARBA" id="ARBA00049091"/>
    </source>
</evidence>
<dbReference type="FunFam" id="3.40.30.10:FF:000003">
    <property type="entry name" value="Peroxiredoxin 1"/>
    <property type="match status" value="1"/>
</dbReference>
<feature type="domain" description="Thioredoxin" evidence="11">
    <location>
        <begin position="4"/>
        <end position="167"/>
    </location>
</feature>
<dbReference type="CDD" id="cd03015">
    <property type="entry name" value="PRX_Typ2cys"/>
    <property type="match status" value="1"/>
</dbReference>
<dbReference type="InterPro" id="IPR024706">
    <property type="entry name" value="Peroxiredoxin_AhpC-typ"/>
</dbReference>
<feature type="active site" description="Cysteine sulfenic acid (-SOH) intermediate; for peroxidase activity" evidence="10">
    <location>
        <position position="49"/>
    </location>
</feature>
<sequence length="201" mass="22063">MPVPTIGKPAPAFKAPAVVDGQLKDVSLDSLKGKYTVLFFYPLDFTFVCPTEIVAFSDRIKEFQDINCQLVGCSIDSEFTHLAFVNTPRNKGGLGGCNYPLLSDKNRKIASDYGIVIDDESYGEAGATFRALFIISPTGILRQITINDLPVGRSVDEVLRLVKAFQFTDEHGEVCPANWTPGAKTMKGDPVKSQEYFKTLS</sequence>
<reference evidence="12" key="1">
    <citation type="submission" date="2021-01" db="EMBL/GenBank/DDBJ databases">
        <authorList>
            <person name="Corre E."/>
            <person name="Pelletier E."/>
            <person name="Niang G."/>
            <person name="Scheremetjew M."/>
            <person name="Finn R."/>
            <person name="Kale V."/>
            <person name="Holt S."/>
            <person name="Cochrane G."/>
            <person name="Meng A."/>
            <person name="Brown T."/>
            <person name="Cohen L."/>
        </authorList>
    </citation>
    <scope>NUCLEOTIDE SEQUENCE</scope>
    <source>
        <strain evidence="12">CCMP1320</strain>
    </source>
</reference>
<dbReference type="PANTHER" id="PTHR10681:SF171">
    <property type="entry name" value="PEROXIREDOXIN 4"/>
    <property type="match status" value="1"/>
</dbReference>
<proteinExistence type="inferred from homology"/>
<dbReference type="AlphaFoldDB" id="A0A7S3RAJ3"/>